<dbReference type="GO" id="GO:0005925">
    <property type="term" value="C:focal adhesion"/>
    <property type="evidence" value="ECO:0007669"/>
    <property type="project" value="TreeGrafter"/>
</dbReference>
<evidence type="ECO:0000256" key="6">
    <source>
        <dbReference type="SAM" id="MobiDB-lite"/>
    </source>
</evidence>
<dbReference type="GO" id="GO:0046872">
    <property type="term" value="F:metal ion binding"/>
    <property type="evidence" value="ECO:0007669"/>
    <property type="project" value="UniProtKB-KW"/>
</dbReference>
<organism evidence="8 9">
    <name type="scientific">Globodera rostochiensis</name>
    <name type="common">Golden nematode worm</name>
    <name type="synonym">Heterodera rostochiensis</name>
    <dbReference type="NCBI Taxonomy" id="31243"/>
    <lineage>
        <taxon>Eukaryota</taxon>
        <taxon>Metazoa</taxon>
        <taxon>Ecdysozoa</taxon>
        <taxon>Nematoda</taxon>
        <taxon>Chromadorea</taxon>
        <taxon>Rhabditida</taxon>
        <taxon>Tylenchina</taxon>
        <taxon>Tylenchomorpha</taxon>
        <taxon>Tylenchoidea</taxon>
        <taxon>Heteroderidae</taxon>
        <taxon>Heteroderinae</taxon>
        <taxon>Globodera</taxon>
    </lineage>
</organism>
<dbReference type="AlphaFoldDB" id="A0A914HGS0"/>
<feature type="region of interest" description="Disordered" evidence="6">
    <location>
        <begin position="22"/>
        <end position="42"/>
    </location>
</feature>
<reference evidence="9" key="1">
    <citation type="submission" date="2022-11" db="UniProtKB">
        <authorList>
            <consortium name="WormBaseParasite"/>
        </authorList>
    </citation>
    <scope>IDENTIFICATION</scope>
</reference>
<accession>A0A914HGS0</accession>
<feature type="compositionally biased region" description="Low complexity" evidence="6">
    <location>
        <begin position="251"/>
        <end position="267"/>
    </location>
</feature>
<dbReference type="PROSITE" id="PS50023">
    <property type="entry name" value="LIM_DOMAIN_2"/>
    <property type="match status" value="3"/>
</dbReference>
<evidence type="ECO:0000313" key="9">
    <source>
        <dbReference type="WBParaSite" id="Gr19_v10_g16818.t2"/>
    </source>
</evidence>
<dbReference type="GO" id="GO:0001725">
    <property type="term" value="C:stress fiber"/>
    <property type="evidence" value="ECO:0007669"/>
    <property type="project" value="TreeGrafter"/>
</dbReference>
<protein>
    <submittedName>
        <fullName evidence="9">LIM zinc-binding domain-containing protein</fullName>
    </submittedName>
</protein>
<feature type="region of interest" description="Disordered" evidence="6">
    <location>
        <begin position="103"/>
        <end position="154"/>
    </location>
</feature>
<feature type="domain" description="LIM zinc-binding" evidence="7">
    <location>
        <begin position="479"/>
        <end position="538"/>
    </location>
</feature>
<dbReference type="Gene3D" id="2.10.110.10">
    <property type="entry name" value="Cysteine Rich Protein"/>
    <property type="match status" value="3"/>
</dbReference>
<keyword evidence="1 5" id="KW-0479">Metal-binding</keyword>
<evidence type="ECO:0000256" key="5">
    <source>
        <dbReference type="PROSITE-ProRule" id="PRU00125"/>
    </source>
</evidence>
<dbReference type="WBParaSite" id="Gr19_v10_g16818.t2">
    <property type="protein sequence ID" value="Gr19_v10_g16818.t2"/>
    <property type="gene ID" value="Gr19_v10_g16818"/>
</dbReference>
<evidence type="ECO:0000256" key="4">
    <source>
        <dbReference type="ARBA" id="ARBA00023038"/>
    </source>
</evidence>
<name>A0A914HGS0_GLORO</name>
<dbReference type="PANTHER" id="PTHR24207:SF2">
    <property type="entry name" value="ZYX102 PROTEIN"/>
    <property type="match status" value="1"/>
</dbReference>
<feature type="compositionally biased region" description="Low complexity" evidence="6">
    <location>
        <begin position="273"/>
        <end position="289"/>
    </location>
</feature>
<feature type="domain" description="LIM zinc-binding" evidence="7">
    <location>
        <begin position="539"/>
        <end position="599"/>
    </location>
</feature>
<dbReference type="FunFam" id="2.10.110.10:FF:000057">
    <property type="entry name" value="Zyxin"/>
    <property type="match status" value="1"/>
</dbReference>
<dbReference type="GO" id="GO:0098609">
    <property type="term" value="P:cell-cell adhesion"/>
    <property type="evidence" value="ECO:0007669"/>
    <property type="project" value="TreeGrafter"/>
</dbReference>
<evidence type="ECO:0000256" key="1">
    <source>
        <dbReference type="ARBA" id="ARBA00022723"/>
    </source>
</evidence>
<keyword evidence="4 5" id="KW-0440">LIM domain</keyword>
<evidence type="ECO:0000256" key="2">
    <source>
        <dbReference type="ARBA" id="ARBA00022737"/>
    </source>
</evidence>
<feature type="region of interest" description="Disordered" evidence="6">
    <location>
        <begin position="243"/>
        <end position="289"/>
    </location>
</feature>
<dbReference type="SMART" id="SM00132">
    <property type="entry name" value="LIM"/>
    <property type="match status" value="3"/>
</dbReference>
<keyword evidence="8" id="KW-1185">Reference proteome</keyword>
<feature type="compositionally biased region" description="Pro residues" evidence="6">
    <location>
        <begin position="104"/>
        <end position="116"/>
    </location>
</feature>
<dbReference type="InterPro" id="IPR001781">
    <property type="entry name" value="Znf_LIM"/>
</dbReference>
<feature type="domain" description="LIM zinc-binding" evidence="7">
    <location>
        <begin position="600"/>
        <end position="669"/>
    </location>
</feature>
<keyword evidence="3 5" id="KW-0862">Zinc</keyword>
<evidence type="ECO:0000259" key="7">
    <source>
        <dbReference type="PROSITE" id="PS50023"/>
    </source>
</evidence>
<dbReference type="Pfam" id="PF00412">
    <property type="entry name" value="LIM"/>
    <property type="match status" value="3"/>
</dbReference>
<evidence type="ECO:0000256" key="3">
    <source>
        <dbReference type="ARBA" id="ARBA00022833"/>
    </source>
</evidence>
<dbReference type="CDD" id="cd08368">
    <property type="entry name" value="LIM"/>
    <property type="match status" value="1"/>
</dbReference>
<keyword evidence="2" id="KW-0677">Repeat</keyword>
<sequence length="671" mass="72872">MLQQTSNGSLISSSSNSQQQLFVGAESLKRQSSAEKSAQCPDESFVGPPALFFCATDAKGTAAGIESFILSGHARVDRCQRPVTDRFAGREQRMDRVGAVPAAGVPPPAPPPPPAQLGPTKILGTGGRPSANRQHIVGVPSTQPPVVPSQERSQPFAGVHPETLQHAAARLRPTQHRESLFPPERQQFLDGQDLLASGRHWADQPQHDALAKHSSGTTLYASSPYPNQPAALRFDAAHRDSLNASPSAVGQQQHHQQYHHSQPQPHYFPHRPSPSSNSPSPHLPYSSSSSSYAFNSSSSPFSSNVPVKEVPIQMVGSQYGTPYSAATKFGSPSPDLIAEPRRHIHAYATQTPVSALMETTPEASSTTSPKWAPNGAGHWQRRVPKGAAATGGDFARELRDAALTERQRAANLQQKSALKQPYSSQLPSSLHNYAYQQTVSSTTTTTSKNANKNGGQAVDELIRDMETKMRNTTNTTSKDTCTKCQQQIGGDPPGVTALGSPYHVTCFCCDVCQKQLAGCSFYAVDGKNLCQVDYMNSLEKCDKCKMPITQKILRALGRAFHPECFACPICQKSLDGIPFTVDKENQAYCLECYHERFSPRCAACLKVIAPSGNETEVARVIAMDKSYHLDCYKCEDCGLKLNSKIEGQGCYPLEAHLFCKNCNLKRLKAIK</sequence>
<proteinExistence type="predicted"/>
<dbReference type="PANTHER" id="PTHR24207">
    <property type="entry name" value="ZYX102 PROTEIN"/>
    <property type="match status" value="1"/>
</dbReference>
<dbReference type="Proteomes" id="UP000887572">
    <property type="component" value="Unplaced"/>
</dbReference>
<evidence type="ECO:0000313" key="8">
    <source>
        <dbReference type="Proteomes" id="UP000887572"/>
    </source>
</evidence>
<dbReference type="SUPFAM" id="SSF57716">
    <property type="entry name" value="Glucocorticoid receptor-like (DNA-binding domain)"/>
    <property type="match status" value="2"/>
</dbReference>